<reference evidence="8" key="1">
    <citation type="submission" date="2023-01" db="EMBL/GenBank/DDBJ databases">
        <title>The genome sequence of Kordiimonadaceae bacterium 6D33.</title>
        <authorList>
            <person name="Liu Y."/>
        </authorList>
    </citation>
    <scope>NUCLEOTIDE SEQUENCE</scope>
    <source>
        <strain evidence="8">6D33</strain>
    </source>
</reference>
<dbReference type="PANTHER" id="PTHR32089:SF112">
    <property type="entry name" value="LYSOZYME-LIKE PROTEIN-RELATED"/>
    <property type="match status" value="1"/>
</dbReference>
<dbReference type="PANTHER" id="PTHR32089">
    <property type="entry name" value="METHYL-ACCEPTING CHEMOTAXIS PROTEIN MCPB"/>
    <property type="match status" value="1"/>
</dbReference>
<accession>A0AAF0BLL1</accession>
<evidence type="ECO:0000256" key="3">
    <source>
        <dbReference type="PROSITE-ProRule" id="PRU00284"/>
    </source>
</evidence>
<dbReference type="InterPro" id="IPR029150">
    <property type="entry name" value="dCache_3"/>
</dbReference>
<dbReference type="RefSeq" id="WP_289504006.1">
    <property type="nucleotide sequence ID" value="NZ_CP116805.1"/>
</dbReference>
<evidence type="ECO:0000259" key="6">
    <source>
        <dbReference type="PROSITE" id="PS50111"/>
    </source>
</evidence>
<dbReference type="SUPFAM" id="SSF103190">
    <property type="entry name" value="Sensory domain-like"/>
    <property type="match status" value="1"/>
</dbReference>
<sequence length="686" mass="73599">MFSSLKISVRIVFSLILVAIVTGLLIALVNASIQSSVIAQAEERELQAYNRQLLGMLEQEAGSAAALAEQVASMPVVQEAMANQDRQALADLFVPGFATMKRDYNVEQFQFHLAPAVSFLRVHRPEKFGDDLSEMRPSLVETNKAVKSVKGLEFGVAGLGVRGITPIRFQGQHVGSVEFGMSFGQPFFESFKARTGAEVALLLLEGQGLKPFASTFPESVLDLADATLLSARNQQAILQHVSFNSREYARIAAPIADYSGKTIGILVLGVDRSYFTAQQQSATRSTMLVFALAIATAAVLAYFINRSISGPVLNLTNVMQRLASGALDTIVPDRERRDEIGSMANAVEVFKQASIEKIRLEQAAEAERIEAERQREERRLAELEAERQARADKEAQETAAANQRKRDRLQMADNFERRIGDIVNGVSSASSEMASTAEILTTIAGKTTAETAAALNATKTAEENVHSVASASEELYASVQEISAQLANAAEVTRGAVVQANTAAENVESLKLAGDKISNVIDLINDIAEQTNLLALNATIEAARAGDAGKGFAVVASEVKTLATQTARATQEISAQIGNMQKATVETVSVVGQITKTIEQVNSISVTIASAAEQQAAATQEISKSTQYAAQGTMTVTQSISSVSRLTDENDAATTEVREASSELAMQAEKLNEALKTFLQEIRSDA</sequence>
<dbReference type="GO" id="GO:0016020">
    <property type="term" value="C:membrane"/>
    <property type="evidence" value="ECO:0007669"/>
    <property type="project" value="InterPro"/>
</dbReference>
<organism evidence="8 9">
    <name type="scientific">Gimibacter soli</name>
    <dbReference type="NCBI Taxonomy" id="3024400"/>
    <lineage>
        <taxon>Bacteria</taxon>
        <taxon>Pseudomonadati</taxon>
        <taxon>Pseudomonadota</taxon>
        <taxon>Alphaproteobacteria</taxon>
        <taxon>Kordiimonadales</taxon>
        <taxon>Temperatibacteraceae</taxon>
        <taxon>Gimibacter</taxon>
    </lineage>
</organism>
<dbReference type="GO" id="GO:0007165">
    <property type="term" value="P:signal transduction"/>
    <property type="evidence" value="ECO:0007669"/>
    <property type="project" value="UniProtKB-KW"/>
</dbReference>
<dbReference type="SMART" id="SM00304">
    <property type="entry name" value="HAMP"/>
    <property type="match status" value="1"/>
</dbReference>
<evidence type="ECO:0000259" key="7">
    <source>
        <dbReference type="PROSITE" id="PS50885"/>
    </source>
</evidence>
<dbReference type="Pfam" id="PF14827">
    <property type="entry name" value="dCache_3"/>
    <property type="match status" value="1"/>
</dbReference>
<dbReference type="AlphaFoldDB" id="A0AAF0BLL1"/>
<evidence type="ECO:0000256" key="1">
    <source>
        <dbReference type="ARBA" id="ARBA00023224"/>
    </source>
</evidence>
<gene>
    <name evidence="8" type="ORF">PH603_00750</name>
</gene>
<comment type="similarity">
    <text evidence="2">Belongs to the methyl-accepting chemotaxis (MCP) protein family.</text>
</comment>
<evidence type="ECO:0000256" key="2">
    <source>
        <dbReference type="ARBA" id="ARBA00029447"/>
    </source>
</evidence>
<keyword evidence="9" id="KW-1185">Reference proteome</keyword>
<dbReference type="Gene3D" id="1.10.287.950">
    <property type="entry name" value="Methyl-accepting chemotaxis protein"/>
    <property type="match status" value="1"/>
</dbReference>
<dbReference type="PROSITE" id="PS50885">
    <property type="entry name" value="HAMP"/>
    <property type="match status" value="1"/>
</dbReference>
<dbReference type="Gene3D" id="3.30.450.20">
    <property type="entry name" value="PAS domain"/>
    <property type="match status" value="1"/>
</dbReference>
<dbReference type="InterPro" id="IPR003660">
    <property type="entry name" value="HAMP_dom"/>
</dbReference>
<protein>
    <submittedName>
        <fullName evidence="8">Cache domain-containing protein</fullName>
    </submittedName>
</protein>
<dbReference type="Pfam" id="PF00015">
    <property type="entry name" value="MCPsignal"/>
    <property type="match status" value="1"/>
</dbReference>
<name>A0AAF0BLL1_9PROT</name>
<dbReference type="EMBL" id="CP116805">
    <property type="protein sequence ID" value="WCL54287.1"/>
    <property type="molecule type" value="Genomic_DNA"/>
</dbReference>
<dbReference type="PROSITE" id="PS50111">
    <property type="entry name" value="CHEMOTAXIS_TRANSDUC_2"/>
    <property type="match status" value="1"/>
</dbReference>
<feature type="domain" description="HAMP" evidence="7">
    <location>
        <begin position="306"/>
        <end position="359"/>
    </location>
</feature>
<keyword evidence="1 3" id="KW-0807">Transducer</keyword>
<evidence type="ECO:0000313" key="8">
    <source>
        <dbReference type="EMBL" id="WCL54287.1"/>
    </source>
</evidence>
<dbReference type="SMART" id="SM00283">
    <property type="entry name" value="MA"/>
    <property type="match status" value="1"/>
</dbReference>
<dbReference type="InterPro" id="IPR004089">
    <property type="entry name" value="MCPsignal_dom"/>
</dbReference>
<feature type="coiled-coil region" evidence="4">
    <location>
        <begin position="643"/>
        <end position="677"/>
    </location>
</feature>
<dbReference type="SUPFAM" id="SSF58104">
    <property type="entry name" value="Methyl-accepting chemotaxis protein (MCP) signaling domain"/>
    <property type="match status" value="1"/>
</dbReference>
<keyword evidence="4" id="KW-0175">Coiled coil</keyword>
<evidence type="ECO:0000256" key="5">
    <source>
        <dbReference type="SAM" id="MobiDB-lite"/>
    </source>
</evidence>
<feature type="domain" description="Methyl-accepting transducer" evidence="6">
    <location>
        <begin position="422"/>
        <end position="665"/>
    </location>
</feature>
<dbReference type="Pfam" id="PF00672">
    <property type="entry name" value="HAMP"/>
    <property type="match status" value="1"/>
</dbReference>
<feature type="compositionally biased region" description="Basic and acidic residues" evidence="5">
    <location>
        <begin position="385"/>
        <end position="396"/>
    </location>
</feature>
<evidence type="ECO:0000256" key="4">
    <source>
        <dbReference type="SAM" id="Coils"/>
    </source>
</evidence>
<dbReference type="KEGG" id="gso:PH603_00750"/>
<dbReference type="Gene3D" id="6.10.340.10">
    <property type="match status" value="1"/>
</dbReference>
<evidence type="ECO:0000313" key="9">
    <source>
        <dbReference type="Proteomes" id="UP001217500"/>
    </source>
</evidence>
<dbReference type="Proteomes" id="UP001217500">
    <property type="component" value="Chromosome"/>
</dbReference>
<dbReference type="CDD" id="cd06225">
    <property type="entry name" value="HAMP"/>
    <property type="match status" value="1"/>
</dbReference>
<dbReference type="InterPro" id="IPR029151">
    <property type="entry name" value="Sensor-like_sf"/>
</dbReference>
<proteinExistence type="inferred from homology"/>
<feature type="region of interest" description="Disordered" evidence="5">
    <location>
        <begin position="385"/>
        <end position="407"/>
    </location>
</feature>